<sequence>MATPDLLRSIQDNRIDKVIPESVYDSNLKSIYDKIIEKSGVKTVETKFDPYKHLKYYADGKDKEKFHSTRKISMEELRRSHPDQITDLGVTDPFPLFTDEAISLMRQEFLNRDIFLKYTRYSYSSTSGLDANLRGYVKDMDTINCPFIHSAWNHPLTIDLINKMAGVELEIIYDYEIAIVNLSMKSEEQAAEERIRFAREQSLSGVSNGEDIPAVVGWHYDSQPLVCVLMLSDTTNMIGGETCLRKG</sequence>
<dbReference type="PANTHER" id="PTHR41677">
    <property type="entry name" value="YALI0B19030P"/>
    <property type="match status" value="1"/>
</dbReference>
<reference evidence="2" key="1">
    <citation type="submission" date="2016-05" db="EMBL/GenBank/DDBJ databases">
        <title>Comparative genomics of biotechnologically important yeasts.</title>
        <authorList>
            <consortium name="DOE Joint Genome Institute"/>
            <person name="Riley R."/>
            <person name="Haridas S."/>
            <person name="Wolfe K.H."/>
            <person name="Lopes M.R."/>
            <person name="Hittinger C.T."/>
            <person name="Goker M."/>
            <person name="Salamov A."/>
            <person name="Wisecaver J."/>
            <person name="Long T.M."/>
            <person name="Aerts A.L."/>
            <person name="Barry K."/>
            <person name="Choi C."/>
            <person name="Clum A."/>
            <person name="Coughlan A.Y."/>
            <person name="Deshpande S."/>
            <person name="Douglass A.P."/>
            <person name="Hanson S.J."/>
            <person name="Klenk H.-P."/>
            <person name="Labutti K."/>
            <person name="Lapidus A."/>
            <person name="Lindquist E."/>
            <person name="Lipzen A."/>
            <person name="Meier-Kolthoff J.P."/>
            <person name="Ohm R.A."/>
            <person name="Otillar R.P."/>
            <person name="Pangilinan J."/>
            <person name="Peng Y."/>
            <person name="Rokas A."/>
            <person name="Rosa C.A."/>
            <person name="Scheuner C."/>
            <person name="Sibirny A.A."/>
            <person name="Slot J.C."/>
            <person name="Stielow J.B."/>
            <person name="Sun H."/>
            <person name="Kurtzman C.P."/>
            <person name="Blackwell M."/>
            <person name="Grigoriev I.V."/>
            <person name="Jeffries T.W."/>
        </authorList>
    </citation>
    <scope>NUCLEOTIDE SEQUENCE [LARGE SCALE GENOMIC DNA]</scope>
    <source>
        <strain evidence="2">NRRL Y-1933</strain>
    </source>
</reference>
<dbReference type="RefSeq" id="XP_020075838.1">
    <property type="nucleotide sequence ID" value="XM_020223859.1"/>
</dbReference>
<evidence type="ECO:0000313" key="1">
    <source>
        <dbReference type="EMBL" id="ODV66771.1"/>
    </source>
</evidence>
<dbReference type="PANTHER" id="PTHR41677:SF1">
    <property type="entry name" value="FE2OG DIOXYGENASE DOMAIN-CONTAINING PROTEIN"/>
    <property type="match status" value="1"/>
</dbReference>
<dbReference type="GeneID" id="30998408"/>
<proteinExistence type="predicted"/>
<accession>A0A1E4RHS6</accession>
<dbReference type="OrthoDB" id="10256055at2759"/>
<dbReference type="Proteomes" id="UP000095085">
    <property type="component" value="Unassembled WGS sequence"/>
</dbReference>
<dbReference type="AlphaFoldDB" id="A0A1E4RHS6"/>
<gene>
    <name evidence="1" type="ORF">HYPBUDRAFT_90183</name>
</gene>
<dbReference type="EMBL" id="KV454541">
    <property type="protein sequence ID" value="ODV66771.1"/>
    <property type="molecule type" value="Genomic_DNA"/>
</dbReference>
<feature type="non-terminal residue" evidence="1">
    <location>
        <position position="247"/>
    </location>
</feature>
<keyword evidence="2" id="KW-1185">Reference proteome</keyword>
<protein>
    <submittedName>
        <fullName evidence="1">Uncharacterized protein</fullName>
    </submittedName>
</protein>
<evidence type="ECO:0000313" key="2">
    <source>
        <dbReference type="Proteomes" id="UP000095085"/>
    </source>
</evidence>
<name>A0A1E4RHS6_9ASCO</name>
<dbReference type="STRING" id="984485.A0A1E4RHS6"/>
<organism evidence="1 2">
    <name type="scientific">Hyphopichia burtonii NRRL Y-1933</name>
    <dbReference type="NCBI Taxonomy" id="984485"/>
    <lineage>
        <taxon>Eukaryota</taxon>
        <taxon>Fungi</taxon>
        <taxon>Dikarya</taxon>
        <taxon>Ascomycota</taxon>
        <taxon>Saccharomycotina</taxon>
        <taxon>Pichiomycetes</taxon>
        <taxon>Debaryomycetaceae</taxon>
        <taxon>Hyphopichia</taxon>
    </lineage>
</organism>